<protein>
    <submittedName>
        <fullName evidence="1">Uncharacterized protein</fullName>
    </submittedName>
</protein>
<dbReference type="AlphaFoldDB" id="A0A2T4A395"/>
<dbReference type="RefSeq" id="XP_024771219.1">
    <property type="nucleotide sequence ID" value="XM_024916205.1"/>
</dbReference>
<name>A0A2T4A395_TRIHA</name>
<accession>A0A2T4A395</accession>
<gene>
    <name evidence="1" type="ORF">M431DRAFT_484535</name>
</gene>
<dbReference type="Proteomes" id="UP000241690">
    <property type="component" value="Unassembled WGS sequence"/>
</dbReference>
<dbReference type="GeneID" id="36624774"/>
<proteinExistence type="predicted"/>
<dbReference type="EMBL" id="KZ679685">
    <property type="protein sequence ID" value="PTB51542.1"/>
    <property type="molecule type" value="Genomic_DNA"/>
</dbReference>
<reference evidence="1 2" key="1">
    <citation type="submission" date="2016-07" db="EMBL/GenBank/DDBJ databases">
        <title>Multiple horizontal gene transfer events from other fungi enriched the ability of initially mycotrophic Trichoderma (Ascomycota) to feed on dead plant biomass.</title>
        <authorList>
            <consortium name="DOE Joint Genome Institute"/>
            <person name="Aerts A."/>
            <person name="Atanasova L."/>
            <person name="Chenthamara K."/>
            <person name="Zhang J."/>
            <person name="Grujic M."/>
            <person name="Henrissat B."/>
            <person name="Kuo A."/>
            <person name="Salamov A."/>
            <person name="Lipzen A."/>
            <person name="Labutti K."/>
            <person name="Barry K."/>
            <person name="Miao Y."/>
            <person name="Rahimi M.J."/>
            <person name="Shen Q."/>
            <person name="Grigoriev I.V."/>
            <person name="Kubicek C.P."/>
            <person name="Druzhinina I.S."/>
        </authorList>
    </citation>
    <scope>NUCLEOTIDE SEQUENCE [LARGE SCALE GENOMIC DNA]</scope>
    <source>
        <strain evidence="1 2">CBS 226.95</strain>
    </source>
</reference>
<organism evidence="1 2">
    <name type="scientific">Trichoderma harzianum CBS 226.95</name>
    <dbReference type="NCBI Taxonomy" id="983964"/>
    <lineage>
        <taxon>Eukaryota</taxon>
        <taxon>Fungi</taxon>
        <taxon>Dikarya</taxon>
        <taxon>Ascomycota</taxon>
        <taxon>Pezizomycotina</taxon>
        <taxon>Sordariomycetes</taxon>
        <taxon>Hypocreomycetidae</taxon>
        <taxon>Hypocreales</taxon>
        <taxon>Hypocreaceae</taxon>
        <taxon>Trichoderma</taxon>
    </lineage>
</organism>
<keyword evidence="2" id="KW-1185">Reference proteome</keyword>
<evidence type="ECO:0000313" key="2">
    <source>
        <dbReference type="Proteomes" id="UP000241690"/>
    </source>
</evidence>
<sequence>MGMHIDLPSRLESAQAKQHHLQARTTWYRITVPFGECSDVGEEWQARATHGESWHDARLHETSAEPKKAAYVVRGISMQQVLGDSEERLTAICEVTLLDDMKRVADGSGKTPARPVAITWRKMMTGSNRWNNVPGVSTAFNQPATLACLIVYMASNEKACPLLQAVTGEPESPPSSHLPHAANRFSSIQSRMRLASQIWKYLAEYWYMRMYQ</sequence>
<evidence type="ECO:0000313" key="1">
    <source>
        <dbReference type="EMBL" id="PTB51542.1"/>
    </source>
</evidence>